<dbReference type="AlphaFoldDB" id="A0A6G7Y3A7"/>
<dbReference type="RefSeq" id="WP_166231507.1">
    <property type="nucleotide sequence ID" value="NZ_CP049865.1"/>
</dbReference>
<dbReference type="Proteomes" id="UP000501058">
    <property type="component" value="Chromosome"/>
</dbReference>
<dbReference type="InterPro" id="IPR032783">
    <property type="entry name" value="AraC_lig"/>
</dbReference>
<dbReference type="PROSITE" id="PS00041">
    <property type="entry name" value="HTH_ARAC_FAMILY_1"/>
    <property type="match status" value="1"/>
</dbReference>
<dbReference type="PANTHER" id="PTHR46796">
    <property type="entry name" value="HTH-TYPE TRANSCRIPTIONAL ACTIVATOR RHAS-RELATED"/>
    <property type="match status" value="1"/>
</dbReference>
<dbReference type="InterPro" id="IPR011051">
    <property type="entry name" value="RmlC_Cupin_sf"/>
</dbReference>
<keyword evidence="2" id="KW-0238">DNA-binding</keyword>
<dbReference type="SUPFAM" id="SSF51182">
    <property type="entry name" value="RmlC-like cupins"/>
    <property type="match status" value="1"/>
</dbReference>
<dbReference type="Gene3D" id="1.10.10.60">
    <property type="entry name" value="Homeodomain-like"/>
    <property type="match status" value="2"/>
</dbReference>
<evidence type="ECO:0000256" key="2">
    <source>
        <dbReference type="ARBA" id="ARBA00023125"/>
    </source>
</evidence>
<accession>A0A6G7Y3A7</accession>
<dbReference type="InterPro" id="IPR050204">
    <property type="entry name" value="AraC_XylS_family_regulators"/>
</dbReference>
<dbReference type="KEGG" id="prv:G7070_01900"/>
<name>A0A6G7Y3A7_9ACTN</name>
<dbReference type="Pfam" id="PF12833">
    <property type="entry name" value="HTH_18"/>
    <property type="match status" value="1"/>
</dbReference>
<evidence type="ECO:0000259" key="5">
    <source>
        <dbReference type="PROSITE" id="PS01124"/>
    </source>
</evidence>
<evidence type="ECO:0000313" key="7">
    <source>
        <dbReference type="Proteomes" id="UP000501058"/>
    </source>
</evidence>
<gene>
    <name evidence="6" type="ORF">G7070_01900</name>
</gene>
<evidence type="ECO:0000256" key="3">
    <source>
        <dbReference type="ARBA" id="ARBA00023163"/>
    </source>
</evidence>
<evidence type="ECO:0000313" key="6">
    <source>
        <dbReference type="EMBL" id="QIK71263.1"/>
    </source>
</evidence>
<keyword evidence="3" id="KW-0804">Transcription</keyword>
<dbReference type="SMART" id="SM00342">
    <property type="entry name" value="HTH_ARAC"/>
    <property type="match status" value="1"/>
</dbReference>
<evidence type="ECO:0000256" key="4">
    <source>
        <dbReference type="SAM" id="MobiDB-lite"/>
    </source>
</evidence>
<dbReference type="PANTHER" id="PTHR46796:SF7">
    <property type="entry name" value="ARAC FAMILY TRANSCRIPTIONAL REGULATOR"/>
    <property type="match status" value="1"/>
</dbReference>
<evidence type="ECO:0000256" key="1">
    <source>
        <dbReference type="ARBA" id="ARBA00023015"/>
    </source>
</evidence>
<dbReference type="EMBL" id="CP049865">
    <property type="protein sequence ID" value="QIK71263.1"/>
    <property type="molecule type" value="Genomic_DNA"/>
</dbReference>
<organism evidence="6 7">
    <name type="scientific">Propioniciclava coleopterorum</name>
    <dbReference type="NCBI Taxonomy" id="2714937"/>
    <lineage>
        <taxon>Bacteria</taxon>
        <taxon>Bacillati</taxon>
        <taxon>Actinomycetota</taxon>
        <taxon>Actinomycetes</taxon>
        <taxon>Propionibacteriales</taxon>
        <taxon>Propionibacteriaceae</taxon>
        <taxon>Propioniciclava</taxon>
    </lineage>
</organism>
<reference evidence="6 7" key="1">
    <citation type="submission" date="2020-03" db="EMBL/GenBank/DDBJ databases">
        <title>Propioniciclava sp. nov., isolated from Hydrophilus acuminatus.</title>
        <authorList>
            <person name="Hyun D.-W."/>
            <person name="Bae J.-W."/>
        </authorList>
    </citation>
    <scope>NUCLEOTIDE SEQUENCE [LARGE SCALE GENOMIC DNA]</scope>
    <source>
        <strain evidence="6 7">HDW11</strain>
    </source>
</reference>
<dbReference type="InterPro" id="IPR018060">
    <property type="entry name" value="HTH_AraC"/>
</dbReference>
<dbReference type="SUPFAM" id="SSF46689">
    <property type="entry name" value="Homeodomain-like"/>
    <property type="match status" value="2"/>
</dbReference>
<dbReference type="PROSITE" id="PS01124">
    <property type="entry name" value="HTH_ARAC_FAMILY_2"/>
    <property type="match status" value="1"/>
</dbReference>
<dbReference type="GO" id="GO:0043565">
    <property type="term" value="F:sequence-specific DNA binding"/>
    <property type="evidence" value="ECO:0007669"/>
    <property type="project" value="InterPro"/>
</dbReference>
<protein>
    <submittedName>
        <fullName evidence="6">AraC family transcriptional regulator</fullName>
    </submittedName>
</protein>
<feature type="domain" description="HTH araC/xylS-type" evidence="5">
    <location>
        <begin position="211"/>
        <end position="312"/>
    </location>
</feature>
<dbReference type="InterPro" id="IPR018062">
    <property type="entry name" value="HTH_AraC-typ_CS"/>
</dbReference>
<dbReference type="GO" id="GO:0003700">
    <property type="term" value="F:DNA-binding transcription factor activity"/>
    <property type="evidence" value="ECO:0007669"/>
    <property type="project" value="InterPro"/>
</dbReference>
<proteinExistence type="predicted"/>
<keyword evidence="1" id="KW-0805">Transcription regulation</keyword>
<dbReference type="InterPro" id="IPR009057">
    <property type="entry name" value="Homeodomain-like_sf"/>
</dbReference>
<keyword evidence="7" id="KW-1185">Reference proteome</keyword>
<feature type="region of interest" description="Disordered" evidence="4">
    <location>
        <begin position="313"/>
        <end position="334"/>
    </location>
</feature>
<dbReference type="Pfam" id="PF12852">
    <property type="entry name" value="Cupin_6"/>
    <property type="match status" value="1"/>
</dbReference>
<sequence>MTTLPRTAADRLARTLQTLRMRRVFSCRAELGEPWALEMPALPDALSFHVVLAGSCALAVPGCDPVALAAGDVALVPHGRGHTLRAGRADAARVDLLPQRYLSAHHSVLRHGGPGARGLLFCGVVGFDDQAAAELVRGLPPLLRVAGATAAESDALHATVRLMTAEAEHPRLGGDTIATRLADVLVVQAIRSWLETRADPPPGWLSGIADPRIGASLEALAADPGADWTLDRLAAAATLSRSAFAARFADLLGEAPGAYVTRWRMRLACARLREEDVTVARLAADLGYRSEAAFHRAFTRVVGSPPGAVRRAAREDLSLRPPGGGAPGPGPATT</sequence>